<evidence type="ECO:0000313" key="2">
    <source>
        <dbReference type="EMBL" id="MBV3392957.1"/>
    </source>
</evidence>
<keyword evidence="4" id="KW-1185">Reference proteome</keyword>
<gene>
    <name evidence="1" type="ORF">KSV97_06730</name>
    <name evidence="2" type="ORF">KSW06_06770</name>
</gene>
<name>A0AAW4MVE3_9FIRM</name>
<sequence>MTYIQRSLDELYEKMHVPIPQVKLVQCKYNNDSNLIGALANYKKVY</sequence>
<reference evidence="1 4" key="1">
    <citation type="submission" date="2021-06" db="EMBL/GenBank/DDBJ databases">
        <title>Collection of gut derived symbiotic bacterial strains cultured from healthy donors.</title>
        <authorList>
            <person name="Lin H."/>
            <person name="Littmann E."/>
            <person name="Pamer E.G."/>
        </authorList>
    </citation>
    <scope>NUCLEOTIDE SEQUENCE</scope>
    <source>
        <strain evidence="2 4">MSK.21.70</strain>
        <strain evidence="1">MSK.21.82</strain>
    </source>
</reference>
<comment type="caution">
    <text evidence="1">The sequence shown here is derived from an EMBL/GenBank/DDBJ whole genome shotgun (WGS) entry which is preliminary data.</text>
</comment>
<protein>
    <recommendedName>
        <fullName evidence="5">ROK family protein</fullName>
    </recommendedName>
</protein>
<dbReference type="AlphaFoldDB" id="A0AAW4MVE3"/>
<dbReference type="Proteomes" id="UP001196408">
    <property type="component" value="Unassembled WGS sequence"/>
</dbReference>
<evidence type="ECO:0008006" key="5">
    <source>
        <dbReference type="Google" id="ProtNLM"/>
    </source>
</evidence>
<dbReference type="EMBL" id="JAHOEL010000036">
    <property type="protein sequence ID" value="MBV3392957.1"/>
    <property type="molecule type" value="Genomic_DNA"/>
</dbReference>
<evidence type="ECO:0000313" key="3">
    <source>
        <dbReference type="Proteomes" id="UP001196408"/>
    </source>
</evidence>
<organism evidence="1 3">
    <name type="scientific">Catenibacterium mitsuokai</name>
    <dbReference type="NCBI Taxonomy" id="100886"/>
    <lineage>
        <taxon>Bacteria</taxon>
        <taxon>Bacillati</taxon>
        <taxon>Bacillota</taxon>
        <taxon>Erysipelotrichia</taxon>
        <taxon>Erysipelotrichales</taxon>
        <taxon>Coprobacillaceae</taxon>
        <taxon>Catenibacterium</taxon>
    </lineage>
</organism>
<accession>A0AAW4MVE3</accession>
<dbReference type="Proteomes" id="UP001197492">
    <property type="component" value="Unassembled WGS sequence"/>
</dbReference>
<proteinExistence type="predicted"/>
<dbReference type="RefSeq" id="WP_217747723.1">
    <property type="nucleotide sequence ID" value="NZ_JAHOEB010000034.1"/>
</dbReference>
<dbReference type="EMBL" id="JAHOEF010000036">
    <property type="protein sequence ID" value="MBV3382919.1"/>
    <property type="molecule type" value="Genomic_DNA"/>
</dbReference>
<evidence type="ECO:0000313" key="4">
    <source>
        <dbReference type="Proteomes" id="UP001197492"/>
    </source>
</evidence>
<evidence type="ECO:0000313" key="1">
    <source>
        <dbReference type="EMBL" id="MBV3382919.1"/>
    </source>
</evidence>